<evidence type="ECO:0000313" key="2">
    <source>
        <dbReference type="EMBL" id="KAB1208540.1"/>
    </source>
</evidence>
<evidence type="ECO:0000313" key="3">
    <source>
        <dbReference type="Proteomes" id="UP000516437"/>
    </source>
</evidence>
<dbReference type="GO" id="GO:0006552">
    <property type="term" value="P:L-leucine catabolic process"/>
    <property type="evidence" value="ECO:0007669"/>
    <property type="project" value="TreeGrafter"/>
</dbReference>
<evidence type="ECO:0000256" key="1">
    <source>
        <dbReference type="ARBA" id="ARBA00006102"/>
    </source>
</evidence>
<protein>
    <submittedName>
        <fullName evidence="2">Methylcrotonoyl-CoA carboxylase beta chain, mitochondrial</fullName>
    </submittedName>
</protein>
<reference evidence="2 3" key="1">
    <citation type="journal article" date="2019" name="Plant Biotechnol. J.">
        <title>The red bayberry genome and genetic basis of sex determination.</title>
        <authorList>
            <person name="Jia H.M."/>
            <person name="Jia H.J."/>
            <person name="Cai Q.L."/>
            <person name="Wang Y."/>
            <person name="Zhao H.B."/>
            <person name="Yang W.F."/>
            <person name="Wang G.Y."/>
            <person name="Li Y.H."/>
            <person name="Zhan D.L."/>
            <person name="Shen Y.T."/>
            <person name="Niu Q.F."/>
            <person name="Chang L."/>
            <person name="Qiu J."/>
            <person name="Zhao L."/>
            <person name="Xie H.B."/>
            <person name="Fu W.Y."/>
            <person name="Jin J."/>
            <person name="Li X.W."/>
            <person name="Jiao Y."/>
            <person name="Zhou C.C."/>
            <person name="Tu T."/>
            <person name="Chai C.Y."/>
            <person name="Gao J.L."/>
            <person name="Fan L.J."/>
            <person name="van de Weg E."/>
            <person name="Wang J.Y."/>
            <person name="Gao Z.S."/>
        </authorList>
    </citation>
    <scope>NUCLEOTIDE SEQUENCE [LARGE SCALE GENOMIC DNA]</scope>
    <source>
        <tissue evidence="2">Leaves</tissue>
    </source>
</reference>
<dbReference type="GO" id="GO:1905202">
    <property type="term" value="C:methylcrotonoyl-CoA carboxylase complex"/>
    <property type="evidence" value="ECO:0007669"/>
    <property type="project" value="TreeGrafter"/>
</dbReference>
<dbReference type="SUPFAM" id="SSF52096">
    <property type="entry name" value="ClpP/crotonase"/>
    <property type="match status" value="1"/>
</dbReference>
<keyword evidence="3" id="KW-1185">Reference proteome</keyword>
<dbReference type="EMBL" id="RXIC02000025">
    <property type="protein sequence ID" value="KAB1208540.1"/>
    <property type="molecule type" value="Genomic_DNA"/>
</dbReference>
<comment type="similarity">
    <text evidence="1">Belongs to the AccD/PCCB family.</text>
</comment>
<dbReference type="InterPro" id="IPR045190">
    <property type="entry name" value="MCCB/AccD1-like"/>
</dbReference>
<accession>A0A6A1VBI0</accession>
<dbReference type="Proteomes" id="UP000516437">
    <property type="component" value="Chromosome 7"/>
</dbReference>
<dbReference type="PANTHER" id="PTHR22855:SF13">
    <property type="entry name" value="METHYLCROTONOYL-COA CARBOXYLASE BETA CHAIN, MITOCHONDRIAL"/>
    <property type="match status" value="1"/>
</dbReference>
<sequence length="227" mass="25322">MLRILARRAASNSHPWTTHSIQIRQFCLGVLPDGIDRTSDSFACNSNAMNNLLSDLQSQITKVLAGGGAEAVKRNSSRNKLQPRERIDRLLDPGSSFLELSQAMNYMKSPCHPLGLLPVLVPCMEDFVCLWLMTLPLREGLIIPSPLRNISGHKRLLLNANCHAYILLTVEVLTCQSRLTSSLTGIILVEFSIIKPSCLLKGFPRLHWCWVPAQLGVPIFLPWLMKA</sequence>
<dbReference type="Gene3D" id="3.90.226.10">
    <property type="entry name" value="2-enoyl-CoA Hydratase, Chain A, domain 1"/>
    <property type="match status" value="1"/>
</dbReference>
<dbReference type="GO" id="GO:0004485">
    <property type="term" value="F:methylcrotonoyl-CoA carboxylase activity"/>
    <property type="evidence" value="ECO:0007669"/>
    <property type="project" value="TreeGrafter"/>
</dbReference>
<dbReference type="OrthoDB" id="1721472at2759"/>
<name>A0A6A1VBI0_9ROSI</name>
<gene>
    <name evidence="2" type="ORF">CJ030_MR7G007483</name>
</gene>
<dbReference type="AlphaFoldDB" id="A0A6A1VBI0"/>
<dbReference type="PANTHER" id="PTHR22855">
    <property type="entry name" value="ACETYL, PROPIONYL, PYRUVATE, AND GLUTACONYL CARBOXYLASE-RELATED"/>
    <property type="match status" value="1"/>
</dbReference>
<proteinExistence type="inferred from homology"/>
<comment type="caution">
    <text evidence="2">The sequence shown here is derived from an EMBL/GenBank/DDBJ whole genome shotgun (WGS) entry which is preliminary data.</text>
</comment>
<dbReference type="GO" id="GO:0005739">
    <property type="term" value="C:mitochondrion"/>
    <property type="evidence" value="ECO:0007669"/>
    <property type="project" value="TreeGrafter"/>
</dbReference>
<dbReference type="InterPro" id="IPR029045">
    <property type="entry name" value="ClpP/crotonase-like_dom_sf"/>
</dbReference>
<organism evidence="2 3">
    <name type="scientific">Morella rubra</name>
    <name type="common">Chinese bayberry</name>
    <dbReference type="NCBI Taxonomy" id="262757"/>
    <lineage>
        <taxon>Eukaryota</taxon>
        <taxon>Viridiplantae</taxon>
        <taxon>Streptophyta</taxon>
        <taxon>Embryophyta</taxon>
        <taxon>Tracheophyta</taxon>
        <taxon>Spermatophyta</taxon>
        <taxon>Magnoliopsida</taxon>
        <taxon>eudicotyledons</taxon>
        <taxon>Gunneridae</taxon>
        <taxon>Pentapetalae</taxon>
        <taxon>rosids</taxon>
        <taxon>fabids</taxon>
        <taxon>Fagales</taxon>
        <taxon>Myricaceae</taxon>
        <taxon>Morella</taxon>
    </lineage>
</organism>